<gene>
    <name evidence="1" type="ORF">S01H1_49553</name>
</gene>
<evidence type="ECO:0000313" key="1">
    <source>
        <dbReference type="EMBL" id="GAG23194.1"/>
    </source>
</evidence>
<accession>X0VXL7</accession>
<reference evidence="1" key="1">
    <citation type="journal article" date="2014" name="Front. Microbiol.">
        <title>High frequency of phylogenetically diverse reductive dehalogenase-homologous genes in deep subseafloor sedimentary metagenomes.</title>
        <authorList>
            <person name="Kawai M."/>
            <person name="Futagami T."/>
            <person name="Toyoda A."/>
            <person name="Takaki Y."/>
            <person name="Nishi S."/>
            <person name="Hori S."/>
            <person name="Arai W."/>
            <person name="Tsubouchi T."/>
            <person name="Morono Y."/>
            <person name="Uchiyama I."/>
            <person name="Ito T."/>
            <person name="Fujiyama A."/>
            <person name="Inagaki F."/>
            <person name="Takami H."/>
        </authorList>
    </citation>
    <scope>NUCLEOTIDE SEQUENCE</scope>
    <source>
        <strain evidence="1">Expedition CK06-06</strain>
    </source>
</reference>
<feature type="non-terminal residue" evidence="1">
    <location>
        <position position="1"/>
    </location>
</feature>
<dbReference type="AlphaFoldDB" id="X0VXL7"/>
<name>X0VXL7_9ZZZZ</name>
<comment type="caution">
    <text evidence="1">The sequence shown here is derived from an EMBL/GenBank/DDBJ whole genome shotgun (WGS) entry which is preliminary data.</text>
</comment>
<proteinExistence type="predicted"/>
<dbReference type="EMBL" id="BARS01031885">
    <property type="protein sequence ID" value="GAG23194.1"/>
    <property type="molecule type" value="Genomic_DNA"/>
</dbReference>
<organism evidence="1">
    <name type="scientific">marine sediment metagenome</name>
    <dbReference type="NCBI Taxonomy" id="412755"/>
    <lineage>
        <taxon>unclassified sequences</taxon>
        <taxon>metagenomes</taxon>
        <taxon>ecological metagenomes</taxon>
    </lineage>
</organism>
<sequence length="93" mass="11280">LINHSLVGLVIHAIPKIDKDFNNIPWEEWFFYSKYHSKLNRCEKHHVILFTKKHPTCTQEVDLPKNDNYHPRDVIGKKWYFYDDSNLIPLFLR</sequence>
<protein>
    <submittedName>
        <fullName evidence="1">Uncharacterized protein</fullName>
    </submittedName>
</protein>